<sequence length="47" mass="5272">MSKVKTSKKLVKEGKLSYEWAKSHMAILNNTISRLKKSKPLKGITLG</sequence>
<proteinExistence type="predicted"/>
<name>A0AC60W0S4_9ARCH</name>
<feature type="non-terminal residue" evidence="1">
    <location>
        <position position="47"/>
    </location>
</feature>
<evidence type="ECO:0000313" key="2">
    <source>
        <dbReference type="Proteomes" id="UP000559653"/>
    </source>
</evidence>
<protein>
    <submittedName>
        <fullName evidence="1">Adenosylhomocysteinase</fullName>
    </submittedName>
</protein>
<dbReference type="EMBL" id="JACEMZ010000082">
    <property type="protein sequence ID" value="MBA4453157.1"/>
    <property type="molecule type" value="Genomic_DNA"/>
</dbReference>
<dbReference type="Proteomes" id="UP000559653">
    <property type="component" value="Unassembled WGS sequence"/>
</dbReference>
<evidence type="ECO:0000313" key="1">
    <source>
        <dbReference type="EMBL" id="MBA4453157.1"/>
    </source>
</evidence>
<accession>A0AC60W0S4</accession>
<reference evidence="1 2" key="1">
    <citation type="journal article" date="2020" name="Appl. Environ. Microbiol.">
        <title>Genomic Characteristics of a Novel Species of Ammonia-Oxidizing Archaea from the Jiulong River Estuary.</title>
        <authorList>
            <person name="Zou D."/>
            <person name="Wan R."/>
            <person name="Han L."/>
            <person name="Xu M.N."/>
            <person name="Liu Y."/>
            <person name="Liu H."/>
            <person name="Kao S.J."/>
            <person name="Li M."/>
        </authorList>
    </citation>
    <scope>NUCLEOTIDE SEQUENCE [LARGE SCALE GENOMIC DNA]</scope>
    <source>
        <strain evidence="1">W1bin1</strain>
    </source>
</reference>
<gene>
    <name evidence="1" type="ORF">H2B03_08365</name>
</gene>
<organism evidence="1 2">
    <name type="scientific">Candidatus Nitrosomaritimum aestuariumsis</name>
    <dbReference type="NCBI Taxonomy" id="3342354"/>
    <lineage>
        <taxon>Archaea</taxon>
        <taxon>Nitrososphaerota</taxon>
        <taxon>Nitrososphaeria</taxon>
        <taxon>Nitrosopumilales</taxon>
        <taxon>Nitrosopumilaceae</taxon>
        <taxon>Candidatus Nitrosomaritimum</taxon>
    </lineage>
</organism>
<comment type="caution">
    <text evidence="1">The sequence shown here is derived from an EMBL/GenBank/DDBJ whole genome shotgun (WGS) entry which is preliminary data.</text>
</comment>